<evidence type="ECO:0000313" key="8">
    <source>
        <dbReference type="EMBL" id="KAG0689170.1"/>
    </source>
</evidence>
<dbReference type="InterPro" id="IPR027104">
    <property type="entry name" value="Prp3"/>
</dbReference>
<evidence type="ECO:0000256" key="1">
    <source>
        <dbReference type="ARBA" id="ARBA00004123"/>
    </source>
</evidence>
<dbReference type="PANTHER" id="PTHR14212:SF0">
    <property type="entry name" value="U4_U6 SMALL NUCLEAR RIBONUCLEOPROTEIN PRP3"/>
    <property type="match status" value="1"/>
</dbReference>
<dbReference type="OrthoDB" id="10264544at2759"/>
<dbReference type="EMBL" id="PUHW01000097">
    <property type="protein sequence ID" value="KAG0689170.1"/>
    <property type="molecule type" value="Genomic_DNA"/>
</dbReference>
<reference evidence="8" key="1">
    <citation type="submission" date="2020-11" db="EMBL/GenBank/DDBJ databases">
        <title>Kefir isolates.</title>
        <authorList>
            <person name="Marcisauskas S."/>
            <person name="Kim Y."/>
            <person name="Blasche S."/>
        </authorList>
    </citation>
    <scope>NUCLEOTIDE SEQUENCE</scope>
    <source>
        <strain evidence="8">Olga-1</strain>
    </source>
</reference>
<proteinExistence type="predicted"/>
<feature type="domain" description="Small nuclear ribonucleoprotein Prp3 C-terminal" evidence="6">
    <location>
        <begin position="331"/>
        <end position="471"/>
    </location>
</feature>
<dbReference type="Pfam" id="PF06544">
    <property type="entry name" value="Prp3_C"/>
    <property type="match status" value="1"/>
</dbReference>
<comment type="caution">
    <text evidence="8">The sequence shown here is derived from an EMBL/GenBank/DDBJ whole genome shotgun (WGS) entry which is preliminary data.</text>
</comment>
<organism evidence="8 9">
    <name type="scientific">Pichia californica</name>
    <dbReference type="NCBI Taxonomy" id="460514"/>
    <lineage>
        <taxon>Eukaryota</taxon>
        <taxon>Fungi</taxon>
        <taxon>Dikarya</taxon>
        <taxon>Ascomycota</taxon>
        <taxon>Saccharomycotina</taxon>
        <taxon>Pichiomycetes</taxon>
        <taxon>Pichiales</taxon>
        <taxon>Pichiaceae</taxon>
        <taxon>Pichia</taxon>
    </lineage>
</organism>
<dbReference type="AlphaFoldDB" id="A0A9P6WLC9"/>
<evidence type="ECO:0000256" key="4">
    <source>
        <dbReference type="ARBA" id="ARBA00023242"/>
    </source>
</evidence>
<dbReference type="Pfam" id="PF08572">
    <property type="entry name" value="PRP3"/>
    <property type="match status" value="1"/>
</dbReference>
<dbReference type="InterPro" id="IPR010541">
    <property type="entry name" value="Prp3_C"/>
</dbReference>
<feature type="region of interest" description="Disordered" evidence="5">
    <location>
        <begin position="400"/>
        <end position="419"/>
    </location>
</feature>
<dbReference type="InterPro" id="IPR013881">
    <property type="entry name" value="Pre-mRNA_splic_Prp3_dom"/>
</dbReference>
<evidence type="ECO:0000259" key="6">
    <source>
        <dbReference type="Pfam" id="PF06544"/>
    </source>
</evidence>
<comment type="subcellular location">
    <subcellularLocation>
        <location evidence="1">Nucleus</location>
    </subcellularLocation>
</comment>
<evidence type="ECO:0000259" key="7">
    <source>
        <dbReference type="Pfam" id="PF08572"/>
    </source>
</evidence>
<accession>A0A9P6WLC9</accession>
<evidence type="ECO:0000313" key="9">
    <source>
        <dbReference type="Proteomes" id="UP000697127"/>
    </source>
</evidence>
<evidence type="ECO:0000256" key="3">
    <source>
        <dbReference type="ARBA" id="ARBA00023187"/>
    </source>
</evidence>
<name>A0A9P6WLC9_9ASCO</name>
<keyword evidence="4" id="KW-0539">Nucleus</keyword>
<dbReference type="Proteomes" id="UP000697127">
    <property type="component" value="Unassembled WGS sequence"/>
</dbReference>
<protein>
    <submittedName>
        <fullName evidence="8">Uncharacterized protein</fullName>
    </submittedName>
</protein>
<feature type="domain" description="Pre-mRNA-splicing factor 3" evidence="7">
    <location>
        <begin position="83"/>
        <end position="306"/>
    </location>
</feature>
<gene>
    <name evidence="8" type="ORF">C6P40_005471</name>
</gene>
<sequence length="477" mass="56883">MKRGRADDSLVERDHIKRAFNGEKDNNSHTEILDSIKIHPLLQLSNKNKEDKKDEVVKDVNKKVIINNPLLNDWKQRAGYVINPYIEQSDISMVPVRKKTLSLKMNEPGKYIRRGEIIREKLREERLDREKEAELKRLNLIPDKSIGEDKYEEEFKEPPPYIEWWDLSYLKKGDRRGCKYEGISEEVVNYKDSESEDNPITSYIQHPVPIESPWSRIIPKPKPLYLTKKEQKRLRKNRRMIALQEKRDKIKLGLEPVPAPKVKLKNLMNVLTNETIRNPTEVEMRVRSEIQEREDLHHKMNAERKINKEDKKVKIERKNQEDKEKGIIRCVFGIKRLINPKNIYKVDMNAKQLMINGVCLNLKGGKSIVIVEGGYKSIEKYKKLMMRRIDWSKNEVARDRRKQEERDLKEEKEETNKEVELEDLSNNRCELIWEGEVIEEKFSKWSKYDYNMENEIEEFLSKFGMENYWQQVGLKDY</sequence>
<dbReference type="CDD" id="cd24162">
    <property type="entry name" value="Prp3_C"/>
    <property type="match status" value="1"/>
</dbReference>
<dbReference type="GO" id="GO:0046540">
    <property type="term" value="C:U4/U6 x U5 tri-snRNP complex"/>
    <property type="evidence" value="ECO:0007669"/>
    <property type="project" value="InterPro"/>
</dbReference>
<dbReference type="GO" id="GO:0000398">
    <property type="term" value="P:mRNA splicing, via spliceosome"/>
    <property type="evidence" value="ECO:0007669"/>
    <property type="project" value="InterPro"/>
</dbReference>
<evidence type="ECO:0000256" key="5">
    <source>
        <dbReference type="SAM" id="MobiDB-lite"/>
    </source>
</evidence>
<keyword evidence="3" id="KW-0508">mRNA splicing</keyword>
<keyword evidence="9" id="KW-1185">Reference proteome</keyword>
<keyword evidence="2" id="KW-0507">mRNA processing</keyword>
<evidence type="ECO:0000256" key="2">
    <source>
        <dbReference type="ARBA" id="ARBA00022664"/>
    </source>
</evidence>
<dbReference type="PANTHER" id="PTHR14212">
    <property type="entry name" value="U4/U6-ASSOCIATED RNA SPLICING FACTOR-RELATED"/>
    <property type="match status" value="1"/>
</dbReference>